<sequence>MLRIRPRGGVVPPYPGLWTYGPSGLLVSNIKASIRGIRESNPCQSSYNSNIEAPIRVIRAIVINFVELCFAIIRIIRTTLPIQNSAFLIPPSQRPSVDNPLRSLRKSLRSLRGTFPIQNLKFSIINSPILLFSQSPSSPASAPHPPYIYHFSNTIVVW</sequence>
<comment type="caution">
    <text evidence="1">The sequence shown here is derived from an EMBL/GenBank/DDBJ whole genome shotgun (WGS) entry which is preliminary data.</text>
</comment>
<dbReference type="AlphaFoldDB" id="A0A2P8CCF9"/>
<reference evidence="1 2" key="1">
    <citation type="submission" date="2018-03" db="EMBL/GenBank/DDBJ databases">
        <title>Genomic Encyclopedia of Archaeal and Bacterial Type Strains, Phase II (KMG-II): from individual species to whole genera.</title>
        <authorList>
            <person name="Goeker M."/>
        </authorList>
    </citation>
    <scope>NUCLEOTIDE SEQUENCE [LARGE SCALE GENOMIC DNA]</scope>
    <source>
        <strain evidence="1 2">DSM 27267</strain>
    </source>
</reference>
<gene>
    <name evidence="1" type="ORF">CLV93_1053</name>
</gene>
<accession>A0A2P8CCF9</accession>
<protein>
    <submittedName>
        <fullName evidence="1">Uncharacterized protein</fullName>
    </submittedName>
</protein>
<dbReference type="Proteomes" id="UP000240621">
    <property type="component" value="Unassembled WGS sequence"/>
</dbReference>
<proteinExistence type="predicted"/>
<evidence type="ECO:0000313" key="1">
    <source>
        <dbReference type="EMBL" id="PSK82612.1"/>
    </source>
</evidence>
<name>A0A2P8CCF9_9BACT</name>
<organism evidence="1 2">
    <name type="scientific">Prolixibacter denitrificans</name>
    <dbReference type="NCBI Taxonomy" id="1541063"/>
    <lineage>
        <taxon>Bacteria</taxon>
        <taxon>Pseudomonadati</taxon>
        <taxon>Bacteroidota</taxon>
        <taxon>Bacteroidia</taxon>
        <taxon>Marinilabiliales</taxon>
        <taxon>Prolixibacteraceae</taxon>
        <taxon>Prolixibacter</taxon>
    </lineage>
</organism>
<evidence type="ECO:0000313" key="2">
    <source>
        <dbReference type="Proteomes" id="UP000240621"/>
    </source>
</evidence>
<dbReference type="EMBL" id="PYGC01000005">
    <property type="protein sequence ID" value="PSK82612.1"/>
    <property type="molecule type" value="Genomic_DNA"/>
</dbReference>